<dbReference type="InterPro" id="IPR029062">
    <property type="entry name" value="Class_I_gatase-like"/>
</dbReference>
<keyword evidence="10" id="KW-0121">Carboxypeptidase</keyword>
<dbReference type="InterPro" id="IPR005320">
    <property type="entry name" value="Peptidase_S51"/>
</dbReference>
<dbReference type="CDD" id="cd03145">
    <property type="entry name" value="GAT1_cyanophycinase"/>
    <property type="match status" value="1"/>
</dbReference>
<comment type="function">
    <text evidence="2">Exopeptidase that catalyzes the hydrolytic cleavage of multi-L-arginyl-poly-L-aspartic acid (cyanophycin; a water-insoluble reserve polymer) into aspartate-arginine dipeptides.</text>
</comment>
<evidence type="ECO:0000256" key="3">
    <source>
        <dbReference type="ARBA" id="ARBA00006534"/>
    </source>
</evidence>
<dbReference type="STRING" id="169679.CSACC_04830"/>
<feature type="active site" description="Charge relay system" evidence="9">
    <location>
        <position position="200"/>
    </location>
</feature>
<evidence type="ECO:0000256" key="4">
    <source>
        <dbReference type="ARBA" id="ARBA00013115"/>
    </source>
</evidence>
<comment type="catalytic activity">
    <reaction evidence="1">
        <text>[L-4-(L-arginin-2-N-yl)aspartate](n) + H2O = [L-4-(L-arginin-2-N-yl)aspartate](n-1) + L-4-(L-arginin-2-N-yl)aspartate</text>
        <dbReference type="Rhea" id="RHEA:12845"/>
        <dbReference type="Rhea" id="RHEA-COMP:13728"/>
        <dbReference type="Rhea" id="RHEA-COMP:13734"/>
        <dbReference type="ChEBI" id="CHEBI:15377"/>
        <dbReference type="ChEBI" id="CHEBI:137986"/>
        <dbReference type="ChEBI" id="CHEBI:137991"/>
        <dbReference type="EC" id="3.4.15.6"/>
    </reaction>
</comment>
<keyword evidence="7 10" id="KW-0378">Hydrolase</keyword>
<evidence type="ECO:0000256" key="2">
    <source>
        <dbReference type="ARBA" id="ARBA00002039"/>
    </source>
</evidence>
<sequence>MKEILSGNLIIIGGAEDKENKKEILNRVCNSIDKDKDILLVATIATEYPKEAAAKYKKVFKELDVKNIKILDISNRLEAFEQSNAELIKSSSLIFFTGGDQLRITSLIGGTSVYDALKEASQKGTIIVGTSAGASVMSDTMIVQGEDEDSPRKCTLKMAPGLGLIKDVIIDQHFAQRGRIGRLLTGIAQNPEVLGIGIDENTGIVVNKEGVIEVIGEGAVYFIDGSAITHTNVSELYADEILSMHNVKLHILTDGNRFDLIKKSPFEEEKFSHEDNSEENI</sequence>
<evidence type="ECO:0000256" key="6">
    <source>
        <dbReference type="ARBA" id="ARBA00022670"/>
    </source>
</evidence>
<dbReference type="Gene3D" id="3.40.50.880">
    <property type="match status" value="1"/>
</dbReference>
<evidence type="ECO:0000313" key="11">
    <source>
        <dbReference type="Proteomes" id="UP000191154"/>
    </source>
</evidence>
<dbReference type="PIRSF" id="PIRSF032067">
    <property type="entry name" value="Cyanophycinase"/>
    <property type="match status" value="1"/>
</dbReference>
<dbReference type="AlphaFoldDB" id="A0A1S8N686"/>
<gene>
    <name evidence="10" type="primary">cphB</name>
    <name evidence="10" type="ORF">CLOSAC_24590</name>
</gene>
<feature type="active site" description="Charge relay system" evidence="9">
    <location>
        <position position="131"/>
    </location>
</feature>
<keyword evidence="6" id="KW-0645">Protease</keyword>
<accession>A0A1S8N686</accession>
<evidence type="ECO:0000256" key="9">
    <source>
        <dbReference type="PIRSR" id="PIRSR032067-1"/>
    </source>
</evidence>
<keyword evidence="8" id="KW-0720">Serine protease</keyword>
<dbReference type="PANTHER" id="PTHR36175:SF1">
    <property type="entry name" value="CYANOPHYCINASE"/>
    <property type="match status" value="1"/>
</dbReference>
<organism evidence="10 11">
    <name type="scientific">Clostridium saccharobutylicum</name>
    <dbReference type="NCBI Taxonomy" id="169679"/>
    <lineage>
        <taxon>Bacteria</taxon>
        <taxon>Bacillati</taxon>
        <taxon>Bacillota</taxon>
        <taxon>Clostridia</taxon>
        <taxon>Eubacteriales</taxon>
        <taxon>Clostridiaceae</taxon>
        <taxon>Clostridium</taxon>
    </lineage>
</organism>
<dbReference type="EMBL" id="LZYZ01000004">
    <property type="protein sequence ID" value="OOM12026.1"/>
    <property type="molecule type" value="Genomic_DNA"/>
</dbReference>
<proteinExistence type="inferred from homology"/>
<protein>
    <recommendedName>
        <fullName evidence="5">Cyanophycinase</fullName>
        <ecNumber evidence="4">3.4.15.6</ecNumber>
    </recommendedName>
</protein>
<name>A0A1S8N686_CLOSA</name>
<evidence type="ECO:0000256" key="1">
    <source>
        <dbReference type="ARBA" id="ARBA00001092"/>
    </source>
</evidence>
<dbReference type="GO" id="GO:0006508">
    <property type="term" value="P:proteolysis"/>
    <property type="evidence" value="ECO:0007669"/>
    <property type="project" value="UniProtKB-KW"/>
</dbReference>
<evidence type="ECO:0000256" key="8">
    <source>
        <dbReference type="ARBA" id="ARBA00022825"/>
    </source>
</evidence>
<dbReference type="PANTHER" id="PTHR36175">
    <property type="entry name" value="CYANOPHYCINASE"/>
    <property type="match status" value="1"/>
</dbReference>
<feature type="active site" description="Charge relay system" evidence="9">
    <location>
        <position position="173"/>
    </location>
</feature>
<dbReference type="InterPro" id="IPR011811">
    <property type="entry name" value="Peptidase_S51_cyanophycinase"/>
</dbReference>
<dbReference type="GO" id="GO:0008236">
    <property type="term" value="F:serine-type peptidase activity"/>
    <property type="evidence" value="ECO:0007669"/>
    <property type="project" value="UniProtKB-KW"/>
</dbReference>
<dbReference type="GO" id="GO:0008241">
    <property type="term" value="F:peptidyl-dipeptidase activity"/>
    <property type="evidence" value="ECO:0007669"/>
    <property type="project" value="UniProtKB-EC"/>
</dbReference>
<dbReference type="GO" id="GO:0004180">
    <property type="term" value="F:carboxypeptidase activity"/>
    <property type="evidence" value="ECO:0007669"/>
    <property type="project" value="UniProtKB-KW"/>
</dbReference>
<comment type="similarity">
    <text evidence="3">Belongs to the peptidase S51 family.</text>
</comment>
<evidence type="ECO:0000256" key="7">
    <source>
        <dbReference type="ARBA" id="ARBA00022801"/>
    </source>
</evidence>
<comment type="caution">
    <text evidence="10">The sequence shown here is derived from an EMBL/GenBank/DDBJ whole genome shotgun (WGS) entry which is preliminary data.</text>
</comment>
<evidence type="ECO:0000256" key="5">
    <source>
        <dbReference type="ARBA" id="ARBA00015719"/>
    </source>
</evidence>
<dbReference type="Proteomes" id="UP000191154">
    <property type="component" value="Unassembled WGS sequence"/>
</dbReference>
<reference evidence="10 11" key="1">
    <citation type="submission" date="2016-05" db="EMBL/GenBank/DDBJ databases">
        <title>Microbial solvent formation.</title>
        <authorList>
            <person name="Poehlein A."/>
            <person name="Montoya Solano J.D."/>
            <person name="Flitsch S."/>
            <person name="Krabben P."/>
            <person name="Duerre P."/>
            <person name="Daniel R."/>
        </authorList>
    </citation>
    <scope>NUCLEOTIDE SEQUENCE [LARGE SCALE GENOMIC DNA]</scope>
    <source>
        <strain evidence="10 11">L1-8</strain>
    </source>
</reference>
<dbReference type="EC" id="3.4.15.6" evidence="4"/>
<evidence type="ECO:0000313" key="10">
    <source>
        <dbReference type="EMBL" id="OOM12026.1"/>
    </source>
</evidence>
<dbReference type="RefSeq" id="WP_077865676.1">
    <property type="nucleotide sequence ID" value="NZ_LZYZ01000004.1"/>
</dbReference>
<dbReference type="NCBIfam" id="TIGR02069">
    <property type="entry name" value="cyanophycinase"/>
    <property type="match status" value="1"/>
</dbReference>
<dbReference type="SUPFAM" id="SSF52317">
    <property type="entry name" value="Class I glutamine amidotransferase-like"/>
    <property type="match status" value="1"/>
</dbReference>
<dbReference type="Pfam" id="PF03575">
    <property type="entry name" value="Peptidase_S51"/>
    <property type="match status" value="1"/>
</dbReference>